<comment type="caution">
    <text evidence="1">The sequence shown here is derived from an EMBL/GenBank/DDBJ whole genome shotgun (WGS) entry which is preliminary data.</text>
</comment>
<evidence type="ECO:0000313" key="1">
    <source>
        <dbReference type="EMBL" id="KAK8602551.1"/>
    </source>
</evidence>
<accession>A0ABR2GJ84</accession>
<gene>
    <name evidence="1" type="ORF">V6N12_052357</name>
</gene>
<reference evidence="1 2" key="1">
    <citation type="journal article" date="2024" name="G3 (Bethesda)">
        <title>Genome assembly of Hibiscus sabdariffa L. provides insights into metabolisms of medicinal natural products.</title>
        <authorList>
            <person name="Kim T."/>
        </authorList>
    </citation>
    <scope>NUCLEOTIDE SEQUENCE [LARGE SCALE GENOMIC DNA]</scope>
    <source>
        <strain evidence="1">TK-2024</strain>
        <tissue evidence="1">Old leaves</tissue>
    </source>
</reference>
<organism evidence="1 2">
    <name type="scientific">Hibiscus sabdariffa</name>
    <name type="common">roselle</name>
    <dbReference type="NCBI Taxonomy" id="183260"/>
    <lineage>
        <taxon>Eukaryota</taxon>
        <taxon>Viridiplantae</taxon>
        <taxon>Streptophyta</taxon>
        <taxon>Embryophyta</taxon>
        <taxon>Tracheophyta</taxon>
        <taxon>Spermatophyta</taxon>
        <taxon>Magnoliopsida</taxon>
        <taxon>eudicotyledons</taxon>
        <taxon>Gunneridae</taxon>
        <taxon>Pentapetalae</taxon>
        <taxon>rosids</taxon>
        <taxon>malvids</taxon>
        <taxon>Malvales</taxon>
        <taxon>Malvaceae</taxon>
        <taxon>Malvoideae</taxon>
        <taxon>Hibiscus</taxon>
    </lineage>
</organism>
<dbReference type="Proteomes" id="UP001472677">
    <property type="component" value="Unassembled WGS sequence"/>
</dbReference>
<sequence>MPRFNKGLACWGSGADTEASCRVMKPTTCTIHACVSVKGGKKGSKAEPYLENQEVDEGRLGSEILNEWFGTILKVYNCSELTPSSGGMYTESGEVVLARLGSV</sequence>
<evidence type="ECO:0000313" key="2">
    <source>
        <dbReference type="Proteomes" id="UP001472677"/>
    </source>
</evidence>
<name>A0ABR2GJ84_9ROSI</name>
<protein>
    <submittedName>
        <fullName evidence="1">Uncharacterized protein</fullName>
    </submittedName>
</protein>
<proteinExistence type="predicted"/>
<keyword evidence="2" id="KW-1185">Reference proteome</keyword>
<dbReference type="EMBL" id="JBBPBM010000001">
    <property type="protein sequence ID" value="KAK8602551.1"/>
    <property type="molecule type" value="Genomic_DNA"/>
</dbReference>